<dbReference type="OrthoDB" id="191139at2759"/>
<dbReference type="EMBL" id="MRZV01001777">
    <property type="protein sequence ID" value="PIK35958.1"/>
    <property type="molecule type" value="Genomic_DNA"/>
</dbReference>
<dbReference type="InterPro" id="IPR002347">
    <property type="entry name" value="SDR_fam"/>
</dbReference>
<dbReference type="PANTHER" id="PTHR43157:SF31">
    <property type="entry name" value="PHOSPHATIDYLINOSITOL-GLYCAN BIOSYNTHESIS CLASS F PROTEIN"/>
    <property type="match status" value="1"/>
</dbReference>
<dbReference type="AlphaFoldDB" id="A0A2G8JJP3"/>
<sequence length="290" mass="31949">MGGKPSVPDDQLPPERTFIVTGANTGIGYMTTKTIAQLGGRVIMACRSEQKATDAIHRMKQETQEDFKAGKETGLPLHVLICNAGLLGPQKKALTDDGFELHFQVNYLSHFLLTLLLLPLLKESAPNSRIVNVSSEGHKYSEVKLSNIQGQKSYSVTKFYGNRSFRRLTGHDISVFSLHPGFVETDIFRTTSGVTKCCVDCWLVCASKDTSEGSKTSLIAALDEKYNGKTALYFKGGKPSGHSGLSRNEAKQEIIWRYSLQCLKEKLTDAILQEVGEKLDSIEPLDRSSS</sequence>
<evidence type="ECO:0000313" key="3">
    <source>
        <dbReference type="Proteomes" id="UP000230750"/>
    </source>
</evidence>
<dbReference type="InterPro" id="IPR036291">
    <property type="entry name" value="NAD(P)-bd_dom_sf"/>
</dbReference>
<name>A0A2G8JJP3_STIJA</name>
<dbReference type="STRING" id="307972.A0A2G8JJP3"/>
<organism evidence="2 3">
    <name type="scientific">Stichopus japonicus</name>
    <name type="common">Sea cucumber</name>
    <dbReference type="NCBI Taxonomy" id="307972"/>
    <lineage>
        <taxon>Eukaryota</taxon>
        <taxon>Metazoa</taxon>
        <taxon>Echinodermata</taxon>
        <taxon>Eleutherozoa</taxon>
        <taxon>Echinozoa</taxon>
        <taxon>Holothuroidea</taxon>
        <taxon>Aspidochirotacea</taxon>
        <taxon>Aspidochirotida</taxon>
        <taxon>Stichopodidae</taxon>
        <taxon>Apostichopus</taxon>
    </lineage>
</organism>
<dbReference type="Proteomes" id="UP000230750">
    <property type="component" value="Unassembled WGS sequence"/>
</dbReference>
<keyword evidence="3" id="KW-1185">Reference proteome</keyword>
<accession>A0A2G8JJP3</accession>
<reference evidence="2 3" key="1">
    <citation type="journal article" date="2017" name="PLoS Biol.">
        <title>The sea cucumber genome provides insights into morphological evolution and visceral regeneration.</title>
        <authorList>
            <person name="Zhang X."/>
            <person name="Sun L."/>
            <person name="Yuan J."/>
            <person name="Sun Y."/>
            <person name="Gao Y."/>
            <person name="Zhang L."/>
            <person name="Li S."/>
            <person name="Dai H."/>
            <person name="Hamel J.F."/>
            <person name="Liu C."/>
            <person name="Yu Y."/>
            <person name="Liu S."/>
            <person name="Lin W."/>
            <person name="Guo K."/>
            <person name="Jin S."/>
            <person name="Xu P."/>
            <person name="Storey K.B."/>
            <person name="Huan P."/>
            <person name="Zhang T."/>
            <person name="Zhou Y."/>
            <person name="Zhang J."/>
            <person name="Lin C."/>
            <person name="Li X."/>
            <person name="Xing L."/>
            <person name="Huo D."/>
            <person name="Sun M."/>
            <person name="Wang L."/>
            <person name="Mercier A."/>
            <person name="Li F."/>
            <person name="Yang H."/>
            <person name="Xiang J."/>
        </authorList>
    </citation>
    <scope>NUCLEOTIDE SEQUENCE [LARGE SCALE GENOMIC DNA]</scope>
    <source>
        <strain evidence="2">Shaxun</strain>
        <tissue evidence="2">Muscle</tissue>
    </source>
</reference>
<evidence type="ECO:0000313" key="2">
    <source>
        <dbReference type="EMBL" id="PIK35958.1"/>
    </source>
</evidence>
<proteinExistence type="predicted"/>
<dbReference type="GO" id="GO:0016491">
    <property type="term" value="F:oxidoreductase activity"/>
    <property type="evidence" value="ECO:0007669"/>
    <property type="project" value="UniProtKB-KW"/>
</dbReference>
<dbReference type="Pfam" id="PF00106">
    <property type="entry name" value="adh_short"/>
    <property type="match status" value="1"/>
</dbReference>
<protein>
    <submittedName>
        <fullName evidence="2">Putative retinol dehydrogenase 12</fullName>
    </submittedName>
</protein>
<dbReference type="SUPFAM" id="SSF51735">
    <property type="entry name" value="NAD(P)-binding Rossmann-fold domains"/>
    <property type="match status" value="1"/>
</dbReference>
<comment type="caution">
    <text evidence="2">The sequence shown here is derived from an EMBL/GenBank/DDBJ whole genome shotgun (WGS) entry which is preliminary data.</text>
</comment>
<dbReference type="PRINTS" id="PR00081">
    <property type="entry name" value="GDHRDH"/>
</dbReference>
<dbReference type="Gene3D" id="3.40.50.720">
    <property type="entry name" value="NAD(P)-binding Rossmann-like Domain"/>
    <property type="match status" value="1"/>
</dbReference>
<gene>
    <name evidence="2" type="ORF">BSL78_27210</name>
</gene>
<evidence type="ECO:0000256" key="1">
    <source>
        <dbReference type="ARBA" id="ARBA00023002"/>
    </source>
</evidence>
<keyword evidence="1" id="KW-0560">Oxidoreductase</keyword>
<dbReference type="PANTHER" id="PTHR43157">
    <property type="entry name" value="PHOSPHATIDYLINOSITOL-GLYCAN BIOSYNTHESIS CLASS F PROTEIN-RELATED"/>
    <property type="match status" value="1"/>
</dbReference>